<sequence length="79" mass="9264">MSMLMMNIIIAMFVQTTRYFVIAQQTEMDIEDTKGCRMICESCPYLSKCTENRNYVKVITRYNGNPMGKVVKIYAKYLE</sequence>
<evidence type="ECO:0000313" key="2">
    <source>
        <dbReference type="Proteomes" id="UP000515703"/>
    </source>
</evidence>
<dbReference type="KEGG" id="acht:bsdcttw_38490"/>
<proteinExistence type="predicted"/>
<accession>A0A7I8DQV9</accession>
<name>A0A7I8DQV9_9FIRM</name>
<organism evidence="1 2">
    <name type="scientific">Anaerocolumna chitinilytica</name>
    <dbReference type="NCBI Taxonomy" id="1727145"/>
    <lineage>
        <taxon>Bacteria</taxon>
        <taxon>Bacillati</taxon>
        <taxon>Bacillota</taxon>
        <taxon>Clostridia</taxon>
        <taxon>Lachnospirales</taxon>
        <taxon>Lachnospiraceae</taxon>
        <taxon>Anaerocolumna</taxon>
    </lineage>
</organism>
<dbReference type="Proteomes" id="UP000515703">
    <property type="component" value="Chromosome"/>
</dbReference>
<evidence type="ECO:0000313" key="1">
    <source>
        <dbReference type="EMBL" id="BCK00809.1"/>
    </source>
</evidence>
<dbReference type="AlphaFoldDB" id="A0A7I8DQV9"/>
<reference evidence="1 2" key="1">
    <citation type="submission" date="2020-08" db="EMBL/GenBank/DDBJ databases">
        <title>Draft genome sequencing of an Anaerocolumna strain isolated from anoxic soil subjected to BSD treatment.</title>
        <authorList>
            <person name="Uek A."/>
            <person name="Tonouchi A."/>
        </authorList>
    </citation>
    <scope>NUCLEOTIDE SEQUENCE [LARGE SCALE GENOMIC DNA]</scope>
    <source>
        <strain evidence="1 2">CTTW</strain>
    </source>
</reference>
<gene>
    <name evidence="1" type="ORF">bsdcttw_38490</name>
</gene>
<dbReference type="EMBL" id="AP023368">
    <property type="protein sequence ID" value="BCK00809.1"/>
    <property type="molecule type" value="Genomic_DNA"/>
</dbReference>
<protein>
    <submittedName>
        <fullName evidence="1">Uncharacterized protein</fullName>
    </submittedName>
</protein>
<keyword evidence="2" id="KW-1185">Reference proteome</keyword>
<reference evidence="1 2" key="2">
    <citation type="submission" date="2020-08" db="EMBL/GenBank/DDBJ databases">
        <authorList>
            <person name="Ueki A."/>
            <person name="Tonouchi A."/>
        </authorList>
    </citation>
    <scope>NUCLEOTIDE SEQUENCE [LARGE SCALE GENOMIC DNA]</scope>
    <source>
        <strain evidence="1 2">CTTW</strain>
    </source>
</reference>